<protein>
    <recommendedName>
        <fullName evidence="4">Lipoprotein</fullName>
    </recommendedName>
</protein>
<name>A0A9X1R4H9_9FLAO</name>
<keyword evidence="1" id="KW-0732">Signal</keyword>
<organism evidence="2 3">
    <name type="scientific">Aequorivita xiaoshiensis</name>
    <dbReference type="NCBI Taxonomy" id="2874476"/>
    <lineage>
        <taxon>Bacteria</taxon>
        <taxon>Pseudomonadati</taxon>
        <taxon>Bacteroidota</taxon>
        <taxon>Flavobacteriia</taxon>
        <taxon>Flavobacteriales</taxon>
        <taxon>Flavobacteriaceae</taxon>
        <taxon>Aequorivita</taxon>
    </lineage>
</organism>
<comment type="caution">
    <text evidence="2">The sequence shown here is derived from an EMBL/GenBank/DDBJ whole genome shotgun (WGS) entry which is preliminary data.</text>
</comment>
<proteinExistence type="predicted"/>
<sequence>MKKLIILGLLAISFVSCQFSETLVMNEDGSGNLSVEVNLNEMMAFGAGAMGDSVPMKLDTIVYIKQFLEEKKDSIATLSASEQKKLKALENYNIGIKIDSDAYEMVYNIATNFKDISEANNIHEGLGQMGNMAPNLNSNSSEGKKKESSEESIGVLYTFNNGVFKRDAYIKDEASHKKEVDSLKNTEAFLSSSKYTLNYTFPRKIKKASNPKATFSADQKTVILKESFVEYFKNPDLLDLEIELEK</sequence>
<dbReference type="PROSITE" id="PS51257">
    <property type="entry name" value="PROKAR_LIPOPROTEIN"/>
    <property type="match status" value="1"/>
</dbReference>
<gene>
    <name evidence="2" type="ORF">K8344_09780</name>
</gene>
<dbReference type="RefSeq" id="WP_237608516.1">
    <property type="nucleotide sequence ID" value="NZ_JAIRBB010000008.1"/>
</dbReference>
<accession>A0A9X1R4H9</accession>
<evidence type="ECO:0000313" key="3">
    <source>
        <dbReference type="Proteomes" id="UP001139462"/>
    </source>
</evidence>
<dbReference type="Proteomes" id="UP001139462">
    <property type="component" value="Unassembled WGS sequence"/>
</dbReference>
<dbReference type="AlphaFoldDB" id="A0A9X1R4H9"/>
<evidence type="ECO:0000313" key="2">
    <source>
        <dbReference type="EMBL" id="MCG2431408.1"/>
    </source>
</evidence>
<feature type="signal peptide" evidence="1">
    <location>
        <begin position="1"/>
        <end position="19"/>
    </location>
</feature>
<evidence type="ECO:0008006" key="4">
    <source>
        <dbReference type="Google" id="ProtNLM"/>
    </source>
</evidence>
<reference evidence="2" key="1">
    <citation type="submission" date="2021-09" db="EMBL/GenBank/DDBJ databases">
        <title>Genome of Aequorivita sp. strain F64183.</title>
        <authorList>
            <person name="Wang Y."/>
        </authorList>
    </citation>
    <scope>NUCLEOTIDE SEQUENCE</scope>
    <source>
        <strain evidence="2">F64183</strain>
    </source>
</reference>
<evidence type="ECO:0000256" key="1">
    <source>
        <dbReference type="SAM" id="SignalP"/>
    </source>
</evidence>
<dbReference type="EMBL" id="JAIRBB010000008">
    <property type="protein sequence ID" value="MCG2431408.1"/>
    <property type="molecule type" value="Genomic_DNA"/>
</dbReference>
<keyword evidence="3" id="KW-1185">Reference proteome</keyword>
<feature type="chain" id="PRO_5040820084" description="Lipoprotein" evidence="1">
    <location>
        <begin position="20"/>
        <end position="246"/>
    </location>
</feature>